<keyword evidence="10" id="KW-0158">Chromosome</keyword>
<accession>A0A4Z0XYL6</accession>
<dbReference type="GO" id="GO:0005829">
    <property type="term" value="C:cytosol"/>
    <property type="evidence" value="ECO:0007669"/>
    <property type="project" value="TreeGrafter"/>
</dbReference>
<evidence type="ECO:0000259" key="29">
    <source>
        <dbReference type="PROSITE" id="PS50011"/>
    </source>
</evidence>
<keyword evidence="19" id="KW-0067">ATP-binding</keyword>
<dbReference type="EC" id="2.7.11.1" evidence="7"/>
<keyword evidence="15" id="KW-0819">tRNA processing</keyword>
<dbReference type="Gene3D" id="1.10.510.10">
    <property type="entry name" value="Transferase(Phosphotransferase) domain 1"/>
    <property type="match status" value="1"/>
</dbReference>
<dbReference type="GO" id="GO:0016787">
    <property type="term" value="F:hydrolase activity"/>
    <property type="evidence" value="ECO:0007669"/>
    <property type="project" value="UniProtKB-KW"/>
</dbReference>
<keyword evidence="14" id="KW-0808">Transferase</keyword>
<keyword evidence="20" id="KW-0779">Telomere</keyword>
<evidence type="ECO:0000256" key="7">
    <source>
        <dbReference type="ARBA" id="ARBA00012513"/>
    </source>
</evidence>
<evidence type="ECO:0000256" key="9">
    <source>
        <dbReference type="ARBA" id="ARBA00019973"/>
    </source>
</evidence>
<comment type="subunit">
    <text evidence="6">Component of the EKC/KEOPS complex composed of at least BUD32, CGI121, GON7, KAE1 and PCC1; the whole complex dimerizes.</text>
</comment>
<keyword evidence="21" id="KW-0805">Transcription regulation</keyword>
<comment type="function">
    <text evidence="1">Component of the EKC/KEOPS complex that is required for the formation of a threonylcarbamoyl group on adenosine at position 37 (t(6)A37) in tRNAs that read codons beginning with adenine. The complex is probably involved in the transfer of the threonylcarbamoyl moiety of threonylcarbamoyl-AMP (TC-AMP) to the N6 group of A37. BUD32 has ATPase activity in the context of the EKC/KEOPS complex and likely plays a supporting role to the catalytic subunit KAE1. The EKC/KEOPS complex also promotes both telomere uncapping and telomere elongation. The complex is required for efficient recruitment of transcriptional coactivators.</text>
</comment>
<dbReference type="FunFam" id="3.30.200.20:FF:000603">
    <property type="entry name" value="EKC/KEOPS complex subunit bud32"/>
    <property type="match status" value="1"/>
</dbReference>
<reference evidence="30 31" key="1">
    <citation type="submission" date="2019-03" db="EMBL/GenBank/DDBJ databases">
        <title>Draft genome sequence of Xylaria hypoxylon DSM 108379, a ubiquitous saprotrophic-parasitic fungi on hardwood.</title>
        <authorList>
            <person name="Buettner E."/>
            <person name="Leonhardt S."/>
            <person name="Gebauer A.M."/>
            <person name="Liers C."/>
            <person name="Hofrichter M."/>
            <person name="Kellner H."/>
        </authorList>
    </citation>
    <scope>NUCLEOTIDE SEQUENCE [LARGE SCALE GENOMIC DNA]</scope>
    <source>
        <strain evidence="30 31">DSM 108379</strain>
    </source>
</reference>
<dbReference type="EMBL" id="SKBN01000495">
    <property type="protein sequence ID" value="TGJ76619.1"/>
    <property type="molecule type" value="Genomic_DNA"/>
</dbReference>
<dbReference type="PANTHER" id="PTHR12209">
    <property type="entry name" value="NON-SPECIFIC SERINE/THREONINE PROTEIN KINASE"/>
    <property type="match status" value="1"/>
</dbReference>
<dbReference type="GO" id="GO:0000408">
    <property type="term" value="C:EKC/KEOPS complex"/>
    <property type="evidence" value="ECO:0007669"/>
    <property type="project" value="TreeGrafter"/>
</dbReference>
<sequence>MAADSATHQFPLPAILEYPSSTPPELIAQGAEGRLYKSTYLLPSIPCALKYRPPKPWRHPVLDARLTRHRILAEARNLAKCRRDGVLVPTVYAVDESAGWLMMEWVTGGPVRIAINEWLRRRRDAERAEGRAGDAIVEGTSEADADLVALLRRIGAAVGHMHKVGIVHGDLTTSNMMLRPWERGKEPANGHNVEGDELLEGEIVIIDFGLASQSTSEEDRAVDLYVLERAFASTHPRAEKLFTAVFESAYKEAFKQAPGVLKKLEDVRMRGRKRSMLG</sequence>
<evidence type="ECO:0000256" key="4">
    <source>
        <dbReference type="ARBA" id="ARBA00004574"/>
    </source>
</evidence>
<dbReference type="PROSITE" id="PS00109">
    <property type="entry name" value="PROTEIN_KINASE_TYR"/>
    <property type="match status" value="1"/>
</dbReference>
<dbReference type="OrthoDB" id="3399at2759"/>
<dbReference type="InterPro" id="IPR000719">
    <property type="entry name" value="Prot_kinase_dom"/>
</dbReference>
<evidence type="ECO:0000256" key="6">
    <source>
        <dbReference type="ARBA" id="ARBA00011534"/>
    </source>
</evidence>
<dbReference type="GO" id="GO:0004674">
    <property type="term" value="F:protein serine/threonine kinase activity"/>
    <property type="evidence" value="ECO:0007669"/>
    <property type="project" value="UniProtKB-KW"/>
</dbReference>
<comment type="similarity">
    <text evidence="5">Belongs to the protein kinase superfamily. BUD32 family.</text>
</comment>
<keyword evidence="22" id="KW-0010">Activator</keyword>
<dbReference type="NCBIfam" id="TIGR03724">
    <property type="entry name" value="arch_bud32"/>
    <property type="match status" value="1"/>
</dbReference>
<evidence type="ECO:0000256" key="17">
    <source>
        <dbReference type="ARBA" id="ARBA00022777"/>
    </source>
</evidence>
<comment type="catalytic activity">
    <reaction evidence="28">
        <text>L-seryl-[protein] + ATP = O-phospho-L-seryl-[protein] + ADP + H(+)</text>
        <dbReference type="Rhea" id="RHEA:17989"/>
        <dbReference type="Rhea" id="RHEA-COMP:9863"/>
        <dbReference type="Rhea" id="RHEA-COMP:11604"/>
        <dbReference type="ChEBI" id="CHEBI:15378"/>
        <dbReference type="ChEBI" id="CHEBI:29999"/>
        <dbReference type="ChEBI" id="CHEBI:30616"/>
        <dbReference type="ChEBI" id="CHEBI:83421"/>
        <dbReference type="ChEBI" id="CHEBI:456216"/>
        <dbReference type="EC" id="2.7.11.1"/>
    </reaction>
</comment>
<keyword evidence="31" id="KW-1185">Reference proteome</keyword>
<dbReference type="GO" id="GO:0008033">
    <property type="term" value="P:tRNA processing"/>
    <property type="evidence" value="ECO:0007669"/>
    <property type="project" value="UniProtKB-KW"/>
</dbReference>
<evidence type="ECO:0000256" key="13">
    <source>
        <dbReference type="ARBA" id="ARBA00022553"/>
    </source>
</evidence>
<evidence type="ECO:0000256" key="10">
    <source>
        <dbReference type="ARBA" id="ARBA00022454"/>
    </source>
</evidence>
<gene>
    <name evidence="30" type="ORF">E0Z10_g10841</name>
</gene>
<dbReference type="InterPro" id="IPR022495">
    <property type="entry name" value="Bud32"/>
</dbReference>
<dbReference type="Gene3D" id="3.30.200.20">
    <property type="entry name" value="Phosphorylase Kinase, domain 1"/>
    <property type="match status" value="1"/>
</dbReference>
<dbReference type="SUPFAM" id="SSF56112">
    <property type="entry name" value="Protein kinase-like (PK-like)"/>
    <property type="match status" value="1"/>
</dbReference>
<keyword evidence="13" id="KW-0597">Phosphoprotein</keyword>
<evidence type="ECO:0000256" key="3">
    <source>
        <dbReference type="ARBA" id="ARBA00004496"/>
    </source>
</evidence>
<keyword evidence="23" id="KW-0804">Transcription</keyword>
<dbReference type="FunFam" id="1.10.510.10:FF:000845">
    <property type="entry name" value="Probable bifunctional tRNA threonylcarbamoyladenosine biosynthesis protein"/>
    <property type="match status" value="1"/>
</dbReference>
<evidence type="ECO:0000256" key="23">
    <source>
        <dbReference type="ARBA" id="ARBA00023163"/>
    </source>
</evidence>
<comment type="caution">
    <text evidence="30">The sequence shown here is derived from an EMBL/GenBank/DDBJ whole genome shotgun (WGS) entry which is preliminary data.</text>
</comment>
<evidence type="ECO:0000256" key="27">
    <source>
        <dbReference type="ARBA" id="ARBA00047899"/>
    </source>
</evidence>
<keyword evidence="24" id="KW-0539">Nucleus</keyword>
<evidence type="ECO:0000256" key="14">
    <source>
        <dbReference type="ARBA" id="ARBA00022679"/>
    </source>
</evidence>
<keyword evidence="12" id="KW-0723">Serine/threonine-protein kinase</keyword>
<keyword evidence="11" id="KW-0963">Cytoplasm</keyword>
<dbReference type="InterPro" id="IPR008266">
    <property type="entry name" value="Tyr_kinase_AS"/>
</dbReference>
<keyword evidence="17" id="KW-0418">Kinase</keyword>
<feature type="domain" description="Protein kinase" evidence="29">
    <location>
        <begin position="21"/>
        <end position="278"/>
    </location>
</feature>
<dbReference type="GO" id="GO:0005634">
    <property type="term" value="C:nucleus"/>
    <property type="evidence" value="ECO:0007669"/>
    <property type="project" value="UniProtKB-SubCell"/>
</dbReference>
<dbReference type="InterPro" id="IPR011009">
    <property type="entry name" value="Kinase-like_dom_sf"/>
</dbReference>
<organism evidence="30 31">
    <name type="scientific">Xylaria hypoxylon</name>
    <dbReference type="NCBI Taxonomy" id="37992"/>
    <lineage>
        <taxon>Eukaryota</taxon>
        <taxon>Fungi</taxon>
        <taxon>Dikarya</taxon>
        <taxon>Ascomycota</taxon>
        <taxon>Pezizomycotina</taxon>
        <taxon>Sordariomycetes</taxon>
        <taxon>Xylariomycetidae</taxon>
        <taxon>Xylariales</taxon>
        <taxon>Xylariaceae</taxon>
        <taxon>Xylaria</taxon>
    </lineage>
</organism>
<keyword evidence="16" id="KW-0547">Nucleotide-binding</keyword>
<dbReference type="STRING" id="37992.A0A4Z0XYL6"/>
<evidence type="ECO:0000256" key="19">
    <source>
        <dbReference type="ARBA" id="ARBA00022840"/>
    </source>
</evidence>
<evidence type="ECO:0000256" key="2">
    <source>
        <dbReference type="ARBA" id="ARBA00004123"/>
    </source>
</evidence>
<dbReference type="AlphaFoldDB" id="A0A4Z0XYL6"/>
<protein>
    <recommendedName>
        <fullName evidence="9">EKC/KEOPS complex subunit BUD32</fullName>
        <ecNumber evidence="7">2.7.11.1</ecNumber>
    </recommendedName>
    <alternativeName>
        <fullName evidence="25 26">Atypical Serine/threonine protein kinase BUD32</fullName>
    </alternativeName>
    <alternativeName>
        <fullName evidence="8">EKC/KEOPS complex subunit bud32</fullName>
    </alternativeName>
</protein>
<comment type="catalytic activity">
    <reaction evidence="27">
        <text>L-threonyl-[protein] + ATP = O-phospho-L-threonyl-[protein] + ADP + H(+)</text>
        <dbReference type="Rhea" id="RHEA:46608"/>
        <dbReference type="Rhea" id="RHEA-COMP:11060"/>
        <dbReference type="Rhea" id="RHEA-COMP:11605"/>
        <dbReference type="ChEBI" id="CHEBI:15378"/>
        <dbReference type="ChEBI" id="CHEBI:30013"/>
        <dbReference type="ChEBI" id="CHEBI:30616"/>
        <dbReference type="ChEBI" id="CHEBI:61977"/>
        <dbReference type="ChEBI" id="CHEBI:456216"/>
        <dbReference type="EC" id="2.7.11.1"/>
    </reaction>
</comment>
<dbReference type="SMART" id="SM00220">
    <property type="entry name" value="S_TKc"/>
    <property type="match status" value="1"/>
</dbReference>
<proteinExistence type="inferred from homology"/>
<dbReference type="PANTHER" id="PTHR12209:SF0">
    <property type="entry name" value="EKC_KEOPS COMPLEX SUBUNIT TP53RK"/>
    <property type="match status" value="1"/>
</dbReference>
<comment type="subcellular location">
    <subcellularLocation>
        <location evidence="4">Chromosome</location>
        <location evidence="4">Telomere</location>
    </subcellularLocation>
    <subcellularLocation>
        <location evidence="3">Cytoplasm</location>
    </subcellularLocation>
    <subcellularLocation>
        <location evidence="2">Nucleus</location>
    </subcellularLocation>
</comment>
<evidence type="ECO:0000313" key="31">
    <source>
        <dbReference type="Proteomes" id="UP000297716"/>
    </source>
</evidence>
<evidence type="ECO:0000256" key="16">
    <source>
        <dbReference type="ARBA" id="ARBA00022741"/>
    </source>
</evidence>
<dbReference type="PROSITE" id="PS50011">
    <property type="entry name" value="PROTEIN_KINASE_DOM"/>
    <property type="match status" value="1"/>
</dbReference>
<dbReference type="GO" id="GO:0000781">
    <property type="term" value="C:chromosome, telomeric region"/>
    <property type="evidence" value="ECO:0007669"/>
    <property type="project" value="UniProtKB-SubCell"/>
</dbReference>
<evidence type="ECO:0000256" key="24">
    <source>
        <dbReference type="ARBA" id="ARBA00023242"/>
    </source>
</evidence>
<evidence type="ECO:0000256" key="21">
    <source>
        <dbReference type="ARBA" id="ARBA00023015"/>
    </source>
</evidence>
<evidence type="ECO:0000256" key="5">
    <source>
        <dbReference type="ARBA" id="ARBA00010630"/>
    </source>
</evidence>
<dbReference type="GO" id="GO:0005524">
    <property type="term" value="F:ATP binding"/>
    <property type="evidence" value="ECO:0007669"/>
    <property type="project" value="UniProtKB-KW"/>
</dbReference>
<dbReference type="Proteomes" id="UP000297716">
    <property type="component" value="Unassembled WGS sequence"/>
</dbReference>
<evidence type="ECO:0000256" key="12">
    <source>
        <dbReference type="ARBA" id="ARBA00022527"/>
    </source>
</evidence>
<evidence type="ECO:0000256" key="20">
    <source>
        <dbReference type="ARBA" id="ARBA00022895"/>
    </source>
</evidence>
<dbReference type="Pfam" id="PF00069">
    <property type="entry name" value="Pkinase"/>
    <property type="match status" value="1"/>
</dbReference>
<evidence type="ECO:0000256" key="26">
    <source>
        <dbReference type="ARBA" id="ARBA00033194"/>
    </source>
</evidence>
<evidence type="ECO:0000256" key="15">
    <source>
        <dbReference type="ARBA" id="ARBA00022694"/>
    </source>
</evidence>
<evidence type="ECO:0000313" key="30">
    <source>
        <dbReference type="EMBL" id="TGJ76619.1"/>
    </source>
</evidence>
<evidence type="ECO:0000256" key="1">
    <source>
        <dbReference type="ARBA" id="ARBA00003747"/>
    </source>
</evidence>
<evidence type="ECO:0000256" key="8">
    <source>
        <dbReference type="ARBA" id="ARBA00013948"/>
    </source>
</evidence>
<evidence type="ECO:0000256" key="11">
    <source>
        <dbReference type="ARBA" id="ARBA00022490"/>
    </source>
</evidence>
<keyword evidence="18" id="KW-0378">Hydrolase</keyword>
<name>A0A4Z0XYL6_9PEZI</name>
<evidence type="ECO:0000256" key="18">
    <source>
        <dbReference type="ARBA" id="ARBA00022801"/>
    </source>
</evidence>
<dbReference type="GO" id="GO:0070525">
    <property type="term" value="P:tRNA threonylcarbamoyladenosine metabolic process"/>
    <property type="evidence" value="ECO:0007669"/>
    <property type="project" value="TreeGrafter"/>
</dbReference>
<evidence type="ECO:0000256" key="25">
    <source>
        <dbReference type="ARBA" id="ARBA00030980"/>
    </source>
</evidence>
<evidence type="ECO:0000256" key="28">
    <source>
        <dbReference type="ARBA" id="ARBA00048679"/>
    </source>
</evidence>
<evidence type="ECO:0000256" key="22">
    <source>
        <dbReference type="ARBA" id="ARBA00023159"/>
    </source>
</evidence>